<organism evidence="8 9">
    <name type="scientific">Serinicoccus hydrothermalis</name>
    <dbReference type="NCBI Taxonomy" id="1758689"/>
    <lineage>
        <taxon>Bacteria</taxon>
        <taxon>Bacillati</taxon>
        <taxon>Actinomycetota</taxon>
        <taxon>Actinomycetes</taxon>
        <taxon>Micrococcales</taxon>
        <taxon>Ornithinimicrobiaceae</taxon>
        <taxon>Serinicoccus</taxon>
    </lineage>
</organism>
<dbReference type="OrthoDB" id="3567264at2"/>
<dbReference type="Pfam" id="PF08240">
    <property type="entry name" value="ADH_N"/>
    <property type="match status" value="1"/>
</dbReference>
<keyword evidence="3" id="KW-0862">Zinc</keyword>
<dbReference type="InterPro" id="IPR020843">
    <property type="entry name" value="ER"/>
</dbReference>
<keyword evidence="2" id="KW-0479">Metal-binding</keyword>
<dbReference type="AlphaFoldDB" id="A0A1B1NA62"/>
<dbReference type="InterPro" id="IPR047109">
    <property type="entry name" value="CAD-like"/>
</dbReference>
<evidence type="ECO:0000256" key="3">
    <source>
        <dbReference type="ARBA" id="ARBA00022833"/>
    </source>
</evidence>
<dbReference type="InterPro" id="IPR013154">
    <property type="entry name" value="ADH-like_N"/>
</dbReference>
<dbReference type="FunFam" id="3.40.50.720:FF:000022">
    <property type="entry name" value="Cinnamyl alcohol dehydrogenase"/>
    <property type="match status" value="1"/>
</dbReference>
<dbReference type="STRING" id="1758689.SGUI_0937"/>
<dbReference type="Pfam" id="PF00107">
    <property type="entry name" value="ADH_zinc_N"/>
    <property type="match status" value="1"/>
</dbReference>
<evidence type="ECO:0000256" key="5">
    <source>
        <dbReference type="ARBA" id="ARBA00024074"/>
    </source>
</evidence>
<dbReference type="SUPFAM" id="SSF50129">
    <property type="entry name" value="GroES-like"/>
    <property type="match status" value="1"/>
</dbReference>
<dbReference type="GO" id="GO:0046872">
    <property type="term" value="F:metal ion binding"/>
    <property type="evidence" value="ECO:0007669"/>
    <property type="project" value="UniProtKB-KW"/>
</dbReference>
<sequence>MTTTTPALAAASADAGFERVQIDRRDLRADDVRIDIRWAGICHSDIHMKRGEWGEALYPLTPGHEILGTVLEVGSDVIDHKVGDVVGVGCLVDSCGECAACKDGEEQYCAKGAVQTYGAEDYHGETTKGGYSGEVVVRDDFVVKVPDSYDESDYAGVTPLLCAGITTYHPLKENGVGPGSRVGVIGMGGLGHVAVKIASAMGADVTVLSRTDSKKQDGMSFGAKDFRPTEDGTAFEELAGSFDLLVNTVGSGIPLDSYMGLLDRGGVLANVGAPEDSLEVSAFSMLTNRRSIKGNMIGGLPETQEMLDFCGEHGITATVEVIDAGQVDDYYDKVVSGDVRYRAVIDTETLTG</sequence>
<dbReference type="PATRIC" id="fig|1758689.4.peg.973"/>
<protein>
    <recommendedName>
        <fullName evidence="5">alcohol dehydrogenase (NADP(+))</fullName>
        <ecNumber evidence="5">1.1.1.2</ecNumber>
    </recommendedName>
</protein>
<evidence type="ECO:0000256" key="6">
    <source>
        <dbReference type="ARBA" id="ARBA00048262"/>
    </source>
</evidence>
<evidence type="ECO:0000259" key="7">
    <source>
        <dbReference type="SMART" id="SM00829"/>
    </source>
</evidence>
<dbReference type="RefSeq" id="WP_066636963.1">
    <property type="nucleotide sequence ID" value="NZ_CP014989.1"/>
</dbReference>
<reference evidence="8 9" key="1">
    <citation type="submission" date="2016-03" db="EMBL/GenBank/DDBJ databases">
        <title>Shallow-sea hydrothermal system.</title>
        <authorList>
            <person name="Tang K."/>
        </authorList>
    </citation>
    <scope>NUCLEOTIDE SEQUENCE [LARGE SCALE GENOMIC DNA]</scope>
    <source>
        <strain evidence="8 9">JLT9</strain>
    </source>
</reference>
<dbReference type="SMART" id="SM00829">
    <property type="entry name" value="PKS_ER"/>
    <property type="match status" value="1"/>
</dbReference>
<gene>
    <name evidence="8" type="ORF">SGUI_0937</name>
</gene>
<keyword evidence="4 8" id="KW-0560">Oxidoreductase</keyword>
<comment type="catalytic activity">
    <reaction evidence="6">
        <text>a primary alcohol + NADP(+) = an aldehyde + NADPH + H(+)</text>
        <dbReference type="Rhea" id="RHEA:15937"/>
        <dbReference type="ChEBI" id="CHEBI:15378"/>
        <dbReference type="ChEBI" id="CHEBI:15734"/>
        <dbReference type="ChEBI" id="CHEBI:17478"/>
        <dbReference type="ChEBI" id="CHEBI:57783"/>
        <dbReference type="ChEBI" id="CHEBI:58349"/>
        <dbReference type="EC" id="1.1.1.2"/>
    </reaction>
</comment>
<evidence type="ECO:0000256" key="2">
    <source>
        <dbReference type="ARBA" id="ARBA00022723"/>
    </source>
</evidence>
<dbReference type="SUPFAM" id="SSF51735">
    <property type="entry name" value="NAD(P)-binding Rossmann-fold domains"/>
    <property type="match status" value="1"/>
</dbReference>
<evidence type="ECO:0000313" key="9">
    <source>
        <dbReference type="Proteomes" id="UP000092482"/>
    </source>
</evidence>
<dbReference type="InterPro" id="IPR036291">
    <property type="entry name" value="NAD(P)-bd_dom_sf"/>
</dbReference>
<name>A0A1B1NA62_9MICO</name>
<proteinExistence type="predicted"/>
<keyword evidence="9" id="KW-1185">Reference proteome</keyword>
<dbReference type="Gene3D" id="3.40.50.720">
    <property type="entry name" value="NAD(P)-binding Rossmann-like Domain"/>
    <property type="match status" value="1"/>
</dbReference>
<dbReference type="PANTHER" id="PTHR42683">
    <property type="entry name" value="ALDEHYDE REDUCTASE"/>
    <property type="match status" value="1"/>
</dbReference>
<dbReference type="KEGG" id="serj:SGUI_0937"/>
<dbReference type="Gene3D" id="3.90.180.10">
    <property type="entry name" value="Medium-chain alcohol dehydrogenases, catalytic domain"/>
    <property type="match status" value="1"/>
</dbReference>
<dbReference type="InterPro" id="IPR013149">
    <property type="entry name" value="ADH-like_C"/>
</dbReference>
<dbReference type="EMBL" id="CP014989">
    <property type="protein sequence ID" value="ANS78333.1"/>
    <property type="molecule type" value="Genomic_DNA"/>
</dbReference>
<evidence type="ECO:0000256" key="1">
    <source>
        <dbReference type="ARBA" id="ARBA00001947"/>
    </source>
</evidence>
<feature type="domain" description="Enoyl reductase (ER)" evidence="7">
    <location>
        <begin position="10"/>
        <end position="345"/>
    </location>
</feature>
<accession>A0A1B1NA62</accession>
<comment type="cofactor">
    <cofactor evidence="1">
        <name>Zn(2+)</name>
        <dbReference type="ChEBI" id="CHEBI:29105"/>
    </cofactor>
</comment>
<evidence type="ECO:0000313" key="8">
    <source>
        <dbReference type="EMBL" id="ANS78333.1"/>
    </source>
</evidence>
<dbReference type="EC" id="1.1.1.2" evidence="5"/>
<dbReference type="GO" id="GO:0008106">
    <property type="term" value="F:alcohol dehydrogenase (NADP+) activity"/>
    <property type="evidence" value="ECO:0007669"/>
    <property type="project" value="UniProtKB-EC"/>
</dbReference>
<dbReference type="CDD" id="cd05283">
    <property type="entry name" value="CAD1"/>
    <property type="match status" value="1"/>
</dbReference>
<evidence type="ECO:0000256" key="4">
    <source>
        <dbReference type="ARBA" id="ARBA00023002"/>
    </source>
</evidence>
<dbReference type="Proteomes" id="UP000092482">
    <property type="component" value="Chromosome"/>
</dbReference>
<dbReference type="InterPro" id="IPR011032">
    <property type="entry name" value="GroES-like_sf"/>
</dbReference>